<dbReference type="AlphaFoldDB" id="A0A4R1MKM0"/>
<gene>
    <name evidence="2" type="ORF">EDC19_1739</name>
</gene>
<proteinExistence type="predicted"/>
<evidence type="ECO:0000256" key="1">
    <source>
        <dbReference type="SAM" id="Phobius"/>
    </source>
</evidence>
<dbReference type="EMBL" id="SMGQ01000013">
    <property type="protein sequence ID" value="TCK92590.1"/>
    <property type="molecule type" value="Genomic_DNA"/>
</dbReference>
<protein>
    <submittedName>
        <fullName evidence="2">ABC-2 type transport system permease protein</fullName>
    </submittedName>
</protein>
<dbReference type="CDD" id="cd21807">
    <property type="entry name" value="ABC-2_lan_permease_MutE_EpiE-like"/>
    <property type="match status" value="1"/>
</dbReference>
<comment type="caution">
    <text evidence="2">The sequence shown here is derived from an EMBL/GenBank/DDBJ whole genome shotgun (WGS) entry which is preliminary data.</text>
</comment>
<dbReference type="InterPro" id="IPR021205">
    <property type="entry name" value="Lanti_perm_SpaE/MutE/EpiE-like"/>
</dbReference>
<feature type="transmembrane region" description="Helical" evidence="1">
    <location>
        <begin position="93"/>
        <end position="114"/>
    </location>
</feature>
<accession>A0A4R1MKM0</accession>
<evidence type="ECO:0000313" key="2">
    <source>
        <dbReference type="EMBL" id="TCK92590.1"/>
    </source>
</evidence>
<dbReference type="Pfam" id="PF12730">
    <property type="entry name" value="ABC2_membrane_4"/>
    <property type="match status" value="1"/>
</dbReference>
<dbReference type="RefSeq" id="WP_132282457.1">
    <property type="nucleotide sequence ID" value="NZ_SMGQ01000013.1"/>
</dbReference>
<keyword evidence="3" id="KW-1185">Reference proteome</keyword>
<dbReference type="Proteomes" id="UP000294545">
    <property type="component" value="Unassembled WGS sequence"/>
</dbReference>
<feature type="transmembrane region" description="Helical" evidence="1">
    <location>
        <begin position="120"/>
        <end position="138"/>
    </location>
</feature>
<sequence>MKKYFLAEQLKTKRTFSSKLVVIAPLFTMFMAYILSSTAFQAAAYNWWYVMILPATLSIWCASIATQERKSQFRNVLALPINLRQLWSGKIQVVVTWLFIANLLMFTGCTLLGFVTQTYVTIQDAAIGCILLTLVLLWQIPFMLWMGSKLGYLSTVFIGFFANVIFSLYIFSERTLFYLNPYSIPARIVSPFFRVRPNGIPIIGEDPLLSTDNFGIALTICLILTVIITVLTSRWFDKREG</sequence>
<organism evidence="2 3">
    <name type="scientific">Natranaerovirga hydrolytica</name>
    <dbReference type="NCBI Taxonomy" id="680378"/>
    <lineage>
        <taxon>Bacteria</taxon>
        <taxon>Bacillati</taxon>
        <taxon>Bacillota</taxon>
        <taxon>Clostridia</taxon>
        <taxon>Lachnospirales</taxon>
        <taxon>Natranaerovirgaceae</taxon>
        <taxon>Natranaerovirga</taxon>
    </lineage>
</organism>
<keyword evidence="1" id="KW-0472">Membrane</keyword>
<feature type="transmembrane region" description="Helical" evidence="1">
    <location>
        <begin position="214"/>
        <end position="236"/>
    </location>
</feature>
<dbReference type="NCBIfam" id="TIGR03732">
    <property type="entry name" value="lanti_perm_MutE"/>
    <property type="match status" value="1"/>
</dbReference>
<dbReference type="OrthoDB" id="9776525at2"/>
<reference evidence="2 3" key="1">
    <citation type="submission" date="2019-03" db="EMBL/GenBank/DDBJ databases">
        <title>Genomic Encyclopedia of Type Strains, Phase IV (KMG-IV): sequencing the most valuable type-strain genomes for metagenomic binning, comparative biology and taxonomic classification.</title>
        <authorList>
            <person name="Goeker M."/>
        </authorList>
    </citation>
    <scope>NUCLEOTIDE SEQUENCE [LARGE SCALE GENOMIC DNA]</scope>
    <source>
        <strain evidence="2 3">DSM 24176</strain>
    </source>
</reference>
<feature type="transmembrane region" description="Helical" evidence="1">
    <location>
        <begin position="20"/>
        <end position="40"/>
    </location>
</feature>
<keyword evidence="1" id="KW-0812">Transmembrane</keyword>
<feature type="transmembrane region" description="Helical" evidence="1">
    <location>
        <begin position="46"/>
        <end position="65"/>
    </location>
</feature>
<name>A0A4R1MKM0_9FIRM</name>
<feature type="transmembrane region" description="Helical" evidence="1">
    <location>
        <begin position="150"/>
        <end position="171"/>
    </location>
</feature>
<keyword evidence="1" id="KW-1133">Transmembrane helix</keyword>
<evidence type="ECO:0000313" key="3">
    <source>
        <dbReference type="Proteomes" id="UP000294545"/>
    </source>
</evidence>